<dbReference type="InterPro" id="IPR017853">
    <property type="entry name" value="GH"/>
</dbReference>
<dbReference type="InterPro" id="IPR049166">
    <property type="entry name" value="GH39_cat"/>
</dbReference>
<keyword evidence="4" id="KW-0238">DNA-binding</keyword>
<dbReference type="InterPro" id="IPR037923">
    <property type="entry name" value="HTH-like"/>
</dbReference>
<reference evidence="9 10" key="1">
    <citation type="submission" date="2019-11" db="EMBL/GenBank/DDBJ databases">
        <authorList>
            <person name="Li X."/>
        </authorList>
    </citation>
    <scope>NUCLEOTIDE SEQUENCE [LARGE SCALE GENOMIC DNA]</scope>
    <source>
        <strain evidence="9 10">L9</strain>
    </source>
</reference>
<evidence type="ECO:0000259" key="8">
    <source>
        <dbReference type="PROSITE" id="PS01124"/>
    </source>
</evidence>
<dbReference type="Pfam" id="PF01229">
    <property type="entry name" value="Glyco_hydro_39"/>
    <property type="match status" value="1"/>
</dbReference>
<comment type="similarity">
    <text evidence="1">Belongs to the glycosyl hydrolase 39 family.</text>
</comment>
<dbReference type="PANTHER" id="PTHR43280:SF34">
    <property type="entry name" value="ARAC-FAMILY TRANSCRIPTIONAL REGULATOR"/>
    <property type="match status" value="1"/>
</dbReference>
<dbReference type="GO" id="GO:0003700">
    <property type="term" value="F:DNA-binding transcription factor activity"/>
    <property type="evidence" value="ECO:0007669"/>
    <property type="project" value="InterPro"/>
</dbReference>
<dbReference type="Gene3D" id="2.60.120.10">
    <property type="entry name" value="Jelly Rolls"/>
    <property type="match status" value="1"/>
</dbReference>
<feature type="active site" description="Proton donor" evidence="7">
    <location>
        <position position="479"/>
    </location>
</feature>
<protein>
    <submittedName>
        <fullName evidence="9">Helix-turn-helix domain-containing protein</fullName>
    </submittedName>
</protein>
<dbReference type="Pfam" id="PF07883">
    <property type="entry name" value="Cupin_2"/>
    <property type="match status" value="1"/>
</dbReference>
<dbReference type="Gene3D" id="1.10.10.60">
    <property type="entry name" value="Homeodomain-like"/>
    <property type="match status" value="2"/>
</dbReference>
<feature type="domain" description="HTH araC/xylS-type" evidence="8">
    <location>
        <begin position="177"/>
        <end position="276"/>
    </location>
</feature>
<evidence type="ECO:0000256" key="1">
    <source>
        <dbReference type="ARBA" id="ARBA00008875"/>
    </source>
</evidence>
<dbReference type="CDD" id="cd02209">
    <property type="entry name" value="cupin_XRE_C"/>
    <property type="match status" value="1"/>
</dbReference>
<dbReference type="InterPro" id="IPR000514">
    <property type="entry name" value="Glyco_hydro_39"/>
</dbReference>
<dbReference type="AlphaFoldDB" id="A0A6N8FKJ7"/>
<evidence type="ECO:0000256" key="4">
    <source>
        <dbReference type="ARBA" id="ARBA00023125"/>
    </source>
</evidence>
<dbReference type="PANTHER" id="PTHR43280">
    <property type="entry name" value="ARAC-FAMILY TRANSCRIPTIONAL REGULATOR"/>
    <property type="match status" value="1"/>
</dbReference>
<accession>A0A6N8FKJ7</accession>
<dbReference type="GO" id="GO:0043565">
    <property type="term" value="F:sequence-specific DNA binding"/>
    <property type="evidence" value="ECO:0007669"/>
    <property type="project" value="InterPro"/>
</dbReference>
<gene>
    <name evidence="9" type="ORF">GMD78_08890</name>
</gene>
<dbReference type="PROSITE" id="PS00041">
    <property type="entry name" value="HTH_ARAC_FAMILY_1"/>
    <property type="match status" value="1"/>
</dbReference>
<proteinExistence type="inferred from homology"/>
<evidence type="ECO:0000256" key="3">
    <source>
        <dbReference type="ARBA" id="ARBA00023015"/>
    </source>
</evidence>
<dbReference type="SUPFAM" id="SSF51011">
    <property type="entry name" value="Glycosyl hydrolase domain"/>
    <property type="match status" value="1"/>
</dbReference>
<evidence type="ECO:0000256" key="5">
    <source>
        <dbReference type="ARBA" id="ARBA00023163"/>
    </source>
</evidence>
<dbReference type="SUPFAM" id="SSF51215">
    <property type="entry name" value="Regulatory protein AraC"/>
    <property type="match status" value="1"/>
</dbReference>
<evidence type="ECO:0000256" key="6">
    <source>
        <dbReference type="ARBA" id="ARBA00023295"/>
    </source>
</evidence>
<dbReference type="SMART" id="SM00342">
    <property type="entry name" value="HTH_ARAC"/>
    <property type="match status" value="1"/>
</dbReference>
<dbReference type="EMBL" id="WOCA01000005">
    <property type="protein sequence ID" value="MUK88507.1"/>
    <property type="molecule type" value="Genomic_DNA"/>
</dbReference>
<sequence length="842" mass="99773">MRYQYEQIDYQADLPINIFTHTVEQFPFHWHKATEILFVLEGELEIRVNQDDYLLKTGDVFLVNGDELHFINSRTGFEKTHVLALQFDNRYFQKLGIDVEQKRFYLNSREVKEESMFVLDKIKYILANMMELVLNKKNLYHLKVKIMLLDLIVILLEHFEVPVKKSEKRMEDDQRLVEILQYMNEHCIEVHFGLQDIAKEFSLNPHYLSRYFKSNVGVSLKKYLDNMRLNKSLFTLRTTDETVTDIALKFGFPDSKAYYRVFKDVLGITPMQYRKQYRVELEKGVMKDYLSINSKESFENLFKYLDRNLDRKDVTEVSIKERETKTIDVTKYFSKINRSFTKLMTFGYAPHALRKDFYDQLKQVQSEIGFEYIRFHGIFSDQLMVFNEKSDGSYYFNFNHIDSLLDNLLDVHLKPFIEIGFMPKDLASTEDKIFWWDAFVSPPIEMERWLSLLEAFFRHLINRYGLQEVRTWYFEFWNEPEVQYFWGGTRQEFFTFYAESYKCIKAIDPELKIGGFGTINFSKHQNWLDDFDAFVQNEKVGLDFFSFHVYNLSNEHSPKSDSMLEVSDMESTGTVIQKIAESSGIMLGDESNFSTCIDHIINKIKGLASLNQDLWITEWNANSDSRDLVHDTCYMGTFIAKIVIENFEKVKGMGFWTFTDIFDEFQLEQPLFHGGFGLMTYNGIKKAGYHAFFFLSKLGEYLVSREEDMIVTKSGEDYQILLFNYSHPNNLYRRFDYSQLSSTSRYKVFEDERVKSFQLTLEGLDGEYIMKKQYVNRQQGSSFDAWVDMGAPQYMDNDTINYIKGRAEPGVKIHHISAQKKYNLETLLQPHEIQLIEINRRY</sequence>
<dbReference type="InterPro" id="IPR014710">
    <property type="entry name" value="RmlC-like_jellyroll"/>
</dbReference>
<evidence type="ECO:0000313" key="10">
    <source>
        <dbReference type="Proteomes" id="UP000469125"/>
    </source>
</evidence>
<dbReference type="Proteomes" id="UP000469125">
    <property type="component" value="Unassembled WGS sequence"/>
</dbReference>
<dbReference type="InterPro" id="IPR018062">
    <property type="entry name" value="HTH_AraC-typ_CS"/>
</dbReference>
<dbReference type="InterPro" id="IPR018060">
    <property type="entry name" value="HTH_AraC"/>
</dbReference>
<keyword evidence="5" id="KW-0804">Transcription</keyword>
<evidence type="ECO:0000256" key="7">
    <source>
        <dbReference type="PIRSR" id="PIRSR600514-1"/>
    </source>
</evidence>
<dbReference type="Gene3D" id="3.20.20.80">
    <property type="entry name" value="Glycosidases"/>
    <property type="match status" value="1"/>
</dbReference>
<dbReference type="GO" id="GO:0005975">
    <property type="term" value="P:carbohydrate metabolic process"/>
    <property type="evidence" value="ECO:0007669"/>
    <property type="project" value="InterPro"/>
</dbReference>
<organism evidence="9 10">
    <name type="scientific">Ornithinibacillus caprae</name>
    <dbReference type="NCBI Taxonomy" id="2678566"/>
    <lineage>
        <taxon>Bacteria</taxon>
        <taxon>Bacillati</taxon>
        <taxon>Bacillota</taxon>
        <taxon>Bacilli</taxon>
        <taxon>Bacillales</taxon>
        <taxon>Bacillaceae</taxon>
        <taxon>Ornithinibacillus</taxon>
    </lineage>
</organism>
<dbReference type="SUPFAM" id="SSF46689">
    <property type="entry name" value="Homeodomain-like"/>
    <property type="match status" value="1"/>
</dbReference>
<dbReference type="PRINTS" id="PR00745">
    <property type="entry name" value="GLHYDRLASE39"/>
</dbReference>
<dbReference type="InterPro" id="IPR009057">
    <property type="entry name" value="Homeodomain-like_sf"/>
</dbReference>
<dbReference type="SUPFAM" id="SSF51445">
    <property type="entry name" value="(Trans)glycosidases"/>
    <property type="match status" value="1"/>
</dbReference>
<dbReference type="RefSeq" id="WP_155668484.1">
    <property type="nucleotide sequence ID" value="NZ_WOCA01000005.1"/>
</dbReference>
<keyword evidence="3" id="KW-0805">Transcription regulation</keyword>
<keyword evidence="10" id="KW-1185">Reference proteome</keyword>
<keyword evidence="2" id="KW-0378">Hydrolase</keyword>
<evidence type="ECO:0000256" key="2">
    <source>
        <dbReference type="ARBA" id="ARBA00022801"/>
    </source>
</evidence>
<dbReference type="PROSITE" id="PS01124">
    <property type="entry name" value="HTH_ARAC_FAMILY_2"/>
    <property type="match status" value="1"/>
</dbReference>
<dbReference type="Gene3D" id="2.60.40.1500">
    <property type="entry name" value="Glycosyl hydrolase domain, family 39"/>
    <property type="match status" value="1"/>
</dbReference>
<dbReference type="InterPro" id="IPR013096">
    <property type="entry name" value="Cupin_2"/>
</dbReference>
<keyword evidence="6" id="KW-0326">Glycosidase</keyword>
<comment type="caution">
    <text evidence="9">The sequence shown here is derived from an EMBL/GenBank/DDBJ whole genome shotgun (WGS) entry which is preliminary data.</text>
</comment>
<dbReference type="GO" id="GO:0004553">
    <property type="term" value="F:hydrolase activity, hydrolyzing O-glycosyl compounds"/>
    <property type="evidence" value="ECO:0007669"/>
    <property type="project" value="InterPro"/>
</dbReference>
<dbReference type="Pfam" id="PF12833">
    <property type="entry name" value="HTH_18"/>
    <property type="match status" value="1"/>
</dbReference>
<evidence type="ECO:0000313" key="9">
    <source>
        <dbReference type="EMBL" id="MUK88507.1"/>
    </source>
</evidence>
<name>A0A6N8FKJ7_9BACI</name>